<name>A0A3S5AK58_9PLAT</name>
<evidence type="ECO:0000259" key="1">
    <source>
        <dbReference type="PROSITE" id="PS51444"/>
    </source>
</evidence>
<dbReference type="GO" id="GO:0051015">
    <property type="term" value="F:actin filament binding"/>
    <property type="evidence" value="ECO:0007669"/>
    <property type="project" value="TreeGrafter"/>
</dbReference>
<keyword evidence="3" id="KW-1185">Reference proteome</keyword>
<dbReference type="Proteomes" id="UP000784294">
    <property type="component" value="Unassembled WGS sequence"/>
</dbReference>
<sequence>MLPTEEEYEAIMKAKAEQDGATMGPAEQFLITLYSISHLKPRLELWLFRLDYDSIESEVSEPLMDLKQGMKEITNSKTIRYILSTLLTIGNFLNNSSLRGFNLDYLSRLPEVKDTKNKNSLLHHVCSIVLDQFPDSTGERIDLS</sequence>
<dbReference type="InterPro" id="IPR042201">
    <property type="entry name" value="FH2_Formin_sf"/>
</dbReference>
<comment type="caution">
    <text evidence="2">The sequence shown here is derived from an EMBL/GenBank/DDBJ whole genome shotgun (WGS) entry which is preliminary data.</text>
</comment>
<dbReference type="EMBL" id="CAAALY010259587">
    <property type="protein sequence ID" value="VEL38951.1"/>
    <property type="molecule type" value="Genomic_DNA"/>
</dbReference>
<dbReference type="InterPro" id="IPR015425">
    <property type="entry name" value="FH2_Formin"/>
</dbReference>
<dbReference type="PANTHER" id="PTHR45920">
    <property type="entry name" value="FORMIN HOMOLOGY 2 DOMAIN CONTAINING, ISOFORM I"/>
    <property type="match status" value="1"/>
</dbReference>
<dbReference type="GO" id="GO:0005737">
    <property type="term" value="C:cytoplasm"/>
    <property type="evidence" value="ECO:0007669"/>
    <property type="project" value="TreeGrafter"/>
</dbReference>
<dbReference type="GO" id="GO:0030866">
    <property type="term" value="P:cortical actin cytoskeleton organization"/>
    <property type="evidence" value="ECO:0007669"/>
    <property type="project" value="TreeGrafter"/>
</dbReference>
<evidence type="ECO:0000313" key="2">
    <source>
        <dbReference type="EMBL" id="VEL38951.1"/>
    </source>
</evidence>
<dbReference type="OrthoDB" id="9806920at2759"/>
<protein>
    <recommendedName>
        <fullName evidence="1">FH2 domain-containing protein</fullName>
    </recommendedName>
</protein>
<reference evidence="2" key="1">
    <citation type="submission" date="2018-11" db="EMBL/GenBank/DDBJ databases">
        <authorList>
            <consortium name="Pathogen Informatics"/>
        </authorList>
    </citation>
    <scope>NUCLEOTIDE SEQUENCE</scope>
</reference>
<dbReference type="PROSITE" id="PS51444">
    <property type="entry name" value="FH2"/>
    <property type="match status" value="1"/>
</dbReference>
<organism evidence="2 3">
    <name type="scientific">Protopolystoma xenopodis</name>
    <dbReference type="NCBI Taxonomy" id="117903"/>
    <lineage>
        <taxon>Eukaryota</taxon>
        <taxon>Metazoa</taxon>
        <taxon>Spiralia</taxon>
        <taxon>Lophotrochozoa</taxon>
        <taxon>Platyhelminthes</taxon>
        <taxon>Monogenea</taxon>
        <taxon>Polyopisthocotylea</taxon>
        <taxon>Polystomatidea</taxon>
        <taxon>Polystomatidae</taxon>
        <taxon>Protopolystoma</taxon>
    </lineage>
</organism>
<feature type="domain" description="FH2" evidence="1">
    <location>
        <begin position="1"/>
        <end position="144"/>
    </location>
</feature>
<dbReference type="Gene3D" id="1.20.58.2220">
    <property type="entry name" value="Formin, FH2 domain"/>
    <property type="match status" value="1"/>
</dbReference>
<dbReference type="PANTHER" id="PTHR45920:SF4">
    <property type="entry name" value="FORMIN HOMOLOGY 2 DOMAIN CONTAINING, ISOFORM I"/>
    <property type="match status" value="1"/>
</dbReference>
<proteinExistence type="predicted"/>
<dbReference type="GO" id="GO:0005856">
    <property type="term" value="C:cytoskeleton"/>
    <property type="evidence" value="ECO:0007669"/>
    <property type="project" value="TreeGrafter"/>
</dbReference>
<evidence type="ECO:0000313" key="3">
    <source>
        <dbReference type="Proteomes" id="UP000784294"/>
    </source>
</evidence>
<dbReference type="AlphaFoldDB" id="A0A3S5AK58"/>
<gene>
    <name evidence="2" type="ORF">PXEA_LOCUS32391</name>
</gene>
<dbReference type="SUPFAM" id="SSF101447">
    <property type="entry name" value="Formin homology 2 domain (FH2 domain)"/>
    <property type="match status" value="1"/>
</dbReference>
<accession>A0A3S5AK58</accession>
<dbReference type="Pfam" id="PF02181">
    <property type="entry name" value="FH2"/>
    <property type="match status" value="1"/>
</dbReference>